<dbReference type="EMBL" id="DAKRPA010000282">
    <property type="protein sequence ID" value="DAZ93909.1"/>
    <property type="molecule type" value="Genomic_DNA"/>
</dbReference>
<dbReference type="GO" id="GO:0004467">
    <property type="term" value="F:long-chain fatty acid-CoA ligase activity"/>
    <property type="evidence" value="ECO:0007669"/>
    <property type="project" value="TreeGrafter"/>
</dbReference>
<evidence type="ECO:0000256" key="3">
    <source>
        <dbReference type="SAM" id="MobiDB-lite"/>
    </source>
</evidence>
<dbReference type="SUPFAM" id="SSF56801">
    <property type="entry name" value="Acetyl-CoA synthetase-like"/>
    <property type="match status" value="2"/>
</dbReference>
<dbReference type="GO" id="GO:0005524">
    <property type="term" value="F:ATP binding"/>
    <property type="evidence" value="ECO:0007669"/>
    <property type="project" value="UniProtKB-KW"/>
</dbReference>
<organism evidence="5 6">
    <name type="scientific">Lagenidium giganteum</name>
    <dbReference type="NCBI Taxonomy" id="4803"/>
    <lineage>
        <taxon>Eukaryota</taxon>
        <taxon>Sar</taxon>
        <taxon>Stramenopiles</taxon>
        <taxon>Oomycota</taxon>
        <taxon>Peronosporomycetes</taxon>
        <taxon>Pythiales</taxon>
        <taxon>Pythiaceae</taxon>
    </lineage>
</organism>
<dbReference type="InterPro" id="IPR042099">
    <property type="entry name" value="ANL_N_sf"/>
</dbReference>
<accession>A0AAV2YKR2</accession>
<evidence type="ECO:0000313" key="6">
    <source>
        <dbReference type="Proteomes" id="UP001146120"/>
    </source>
</evidence>
<reference evidence="5" key="2">
    <citation type="journal article" date="2023" name="Microbiol Resour">
        <title>Decontamination and Annotation of the Draft Genome Sequence of the Oomycete Lagenidium giganteum ARSEF 373.</title>
        <authorList>
            <person name="Morgan W.R."/>
            <person name="Tartar A."/>
        </authorList>
    </citation>
    <scope>NUCLEOTIDE SEQUENCE</scope>
    <source>
        <strain evidence="5">ARSEF 373</strain>
    </source>
</reference>
<keyword evidence="6" id="KW-1185">Reference proteome</keyword>
<evidence type="ECO:0000313" key="5">
    <source>
        <dbReference type="EMBL" id="DAZ93909.1"/>
    </source>
</evidence>
<gene>
    <name evidence="5" type="ORF">N0F65_010111</name>
</gene>
<proteinExistence type="predicted"/>
<dbReference type="PANTHER" id="PTHR43272">
    <property type="entry name" value="LONG-CHAIN-FATTY-ACID--COA LIGASE"/>
    <property type="match status" value="1"/>
</dbReference>
<dbReference type="Gene3D" id="3.40.50.12780">
    <property type="entry name" value="N-terminal domain of ligase-like"/>
    <property type="match status" value="2"/>
</dbReference>
<dbReference type="Proteomes" id="UP001146120">
    <property type="component" value="Unassembled WGS sequence"/>
</dbReference>
<dbReference type="PROSITE" id="PS00455">
    <property type="entry name" value="AMP_BINDING"/>
    <property type="match status" value="2"/>
</dbReference>
<evidence type="ECO:0000259" key="4">
    <source>
        <dbReference type="Pfam" id="PF00501"/>
    </source>
</evidence>
<keyword evidence="1" id="KW-0547">Nucleotide-binding</keyword>
<feature type="non-terminal residue" evidence="5">
    <location>
        <position position="1"/>
    </location>
</feature>
<protein>
    <recommendedName>
        <fullName evidence="4">AMP-dependent synthetase/ligase domain-containing protein</fullName>
    </recommendedName>
</protein>
<dbReference type="PANTHER" id="PTHR43272:SF33">
    <property type="entry name" value="AMP-BINDING DOMAIN-CONTAINING PROTEIN-RELATED"/>
    <property type="match status" value="1"/>
</dbReference>
<evidence type="ECO:0000256" key="1">
    <source>
        <dbReference type="ARBA" id="ARBA00022741"/>
    </source>
</evidence>
<feature type="region of interest" description="Disordered" evidence="3">
    <location>
        <begin position="35"/>
        <end position="71"/>
    </location>
</feature>
<dbReference type="InterPro" id="IPR000873">
    <property type="entry name" value="AMP-dep_synth/lig_dom"/>
</dbReference>
<dbReference type="AlphaFoldDB" id="A0AAV2YKR2"/>
<dbReference type="Pfam" id="PF00501">
    <property type="entry name" value="AMP-binding"/>
    <property type="match status" value="2"/>
</dbReference>
<dbReference type="InterPro" id="IPR020845">
    <property type="entry name" value="AMP-binding_CS"/>
</dbReference>
<sequence length="861" mass="94751">RKFNEALDLGSLARPPCEVHSVHIIVSSPQPELGAKALCNSPPRTQASQGPERSPAMYSQQVPNSRSGANGTIYASDEEFSKPVAMTLYENLKRGAEVYGARPLYGHRSIDPVTGAVGDYVWQTYQEIFDASAWIATAMVSELNIKRQECVGVIAKNCLNWNLVEHASNRMAYVLVPLYDTLGPQAVPFIVNQTEMRVVFCAKEQLKTLKECVHECTHIKEIVVFEAVEDEEKAAFAKSKVNVWTLEELVAKAKAKHTEPLAAEPPTPEDLCTICYTSGTTGNPKGAMISHYNLISGASAIHQKIKTYPEDVHISYLPLAHVFERIAQVVFMLAGSSIGYFQGDIPAMYSHQVPHSRKGPNGVIHVVLEPFNKSAATTLYENLMHAAQAHAARPLYGYRPIDAATGAAGDYRARLATAMASELKLRRQECVGVIAKNCLNWNLVEHAANRMAYALVPLYDTLGPQAVPYILNQTEMCVVFCAKQQLKTLKECIHECTHIKEIVVFEAVEDEEKAAFAKSKVKVWTLDELLRKTKSRHNAPLAADAPTSEDLSTICYTSGTTGNPKGAMLTHGNIMAGATSIRQKVKTYSEDVHISYLPLAHVFKRIAQVVFIMGGASIGFYQGDVLKLTDDIATLRPTVFLSVPRLLNRIFDKVMLGASNAPTVKRMLFEQAYASKKYYLDNGGHLTHWFWDSVVFGKIKAALGGNVRTVFSASAPLATEVKEFYQIMFGCPFIEGYGLTETAAAVSVSSVVMATGNHVGVPFPGVQVRLQDVLDMNYTNNDLPRPRGEIPVKSASVFKGYYKAPQQTSEVIDADGWFHTGDIGAWNADGTLSIIDRKKNIFKLSQGEYVAPEKIEGVYQQ</sequence>
<feature type="domain" description="AMP-dependent synthetase/ligase" evidence="4">
    <location>
        <begin position="117"/>
        <end position="346"/>
    </location>
</feature>
<dbReference type="GO" id="GO:0005783">
    <property type="term" value="C:endoplasmic reticulum"/>
    <property type="evidence" value="ECO:0007669"/>
    <property type="project" value="TreeGrafter"/>
</dbReference>
<dbReference type="GO" id="GO:0016020">
    <property type="term" value="C:membrane"/>
    <property type="evidence" value="ECO:0007669"/>
    <property type="project" value="TreeGrafter"/>
</dbReference>
<reference evidence="5" key="1">
    <citation type="submission" date="2022-11" db="EMBL/GenBank/DDBJ databases">
        <authorList>
            <person name="Morgan W.R."/>
            <person name="Tartar A."/>
        </authorList>
    </citation>
    <scope>NUCLEOTIDE SEQUENCE</scope>
    <source>
        <strain evidence="5">ARSEF 373</strain>
    </source>
</reference>
<comment type="caution">
    <text evidence="5">The sequence shown here is derived from an EMBL/GenBank/DDBJ whole genome shotgun (WGS) entry which is preliminary data.</text>
</comment>
<keyword evidence="2" id="KW-0067">ATP-binding</keyword>
<evidence type="ECO:0000256" key="2">
    <source>
        <dbReference type="ARBA" id="ARBA00022840"/>
    </source>
</evidence>
<feature type="domain" description="AMP-dependent synthetase/ligase" evidence="4">
    <location>
        <begin position="413"/>
        <end position="802"/>
    </location>
</feature>
<name>A0AAV2YKR2_9STRA</name>
<feature type="compositionally biased region" description="Polar residues" evidence="3">
    <location>
        <begin position="42"/>
        <end position="70"/>
    </location>
</feature>
<feature type="non-terminal residue" evidence="5">
    <location>
        <position position="861"/>
    </location>
</feature>